<evidence type="ECO:0000259" key="3">
    <source>
        <dbReference type="Pfam" id="PF01345"/>
    </source>
</evidence>
<protein>
    <recommendedName>
        <fullName evidence="3">DUF11 domain-containing protein</fullName>
    </recommendedName>
</protein>
<feature type="region of interest" description="Disordered" evidence="1">
    <location>
        <begin position="250"/>
        <end position="324"/>
    </location>
</feature>
<comment type="caution">
    <text evidence="4">The sequence shown here is derived from an EMBL/GenBank/DDBJ whole genome shotgun (WGS) entry which is preliminary data.</text>
</comment>
<feature type="compositionally biased region" description="Low complexity" evidence="1">
    <location>
        <begin position="282"/>
        <end position="302"/>
    </location>
</feature>
<feature type="compositionally biased region" description="Low complexity" evidence="1">
    <location>
        <begin position="147"/>
        <end position="165"/>
    </location>
</feature>
<organism evidence="4 5">
    <name type="scientific">Yinghuangia aomiensis</name>
    <dbReference type="NCBI Taxonomy" id="676205"/>
    <lineage>
        <taxon>Bacteria</taxon>
        <taxon>Bacillati</taxon>
        <taxon>Actinomycetota</taxon>
        <taxon>Actinomycetes</taxon>
        <taxon>Kitasatosporales</taxon>
        <taxon>Streptomycetaceae</taxon>
        <taxon>Yinghuangia</taxon>
    </lineage>
</organism>
<feature type="compositionally biased region" description="Low complexity" evidence="1">
    <location>
        <begin position="250"/>
        <end position="264"/>
    </location>
</feature>
<feature type="signal peptide" evidence="2">
    <location>
        <begin position="1"/>
        <end position="24"/>
    </location>
</feature>
<accession>A0ABP9HSW0</accession>
<feature type="compositionally biased region" description="Pro residues" evidence="1">
    <location>
        <begin position="303"/>
        <end position="319"/>
    </location>
</feature>
<keyword evidence="5" id="KW-1185">Reference proteome</keyword>
<proteinExistence type="predicted"/>
<evidence type="ECO:0000313" key="5">
    <source>
        <dbReference type="Proteomes" id="UP001500466"/>
    </source>
</evidence>
<feature type="domain" description="DUF11" evidence="3">
    <location>
        <begin position="349"/>
        <end position="438"/>
    </location>
</feature>
<dbReference type="Pfam" id="PF01345">
    <property type="entry name" value="DUF11"/>
    <property type="match status" value="1"/>
</dbReference>
<dbReference type="EMBL" id="BAABHS010000019">
    <property type="protein sequence ID" value="GAA4977450.1"/>
    <property type="molecule type" value="Genomic_DNA"/>
</dbReference>
<feature type="chain" id="PRO_5046297128" description="DUF11 domain-containing protein" evidence="2">
    <location>
        <begin position="25"/>
        <end position="476"/>
    </location>
</feature>
<dbReference type="InterPro" id="IPR047589">
    <property type="entry name" value="DUF11_rpt"/>
</dbReference>
<dbReference type="Proteomes" id="UP001500466">
    <property type="component" value="Unassembled WGS sequence"/>
</dbReference>
<sequence length="476" mass="46313">MRRAALPVLTALCTAALLVAVQLAAASGRDTQPRFGLDLTLSTPVAAAGETVTAVVRLTMAETRPGDKVTVAGRITGGLRPVGGDPSRGTFDLPSSVWTVPTAPGLRTAVLLWRLQAVQPTPGGVEQVRVAVTSPRTRTRDEADPCGSAAASPAVSPSAARASGSGAAGGRAGVVPGAAGDGKKAAGTQGGPLRAHGLATSVAPAASPSGGRAPKDCASSSAKPGGDAAVASPEAATAGAATVLPTTARPAATAPAGGSGTPSTIAEPSTATGPAPTTRPDGPGTSGTPATSPSATRGASPTATPPAASPTPPPPPPPTAAEVAVPADQQCADDATAACAGLRFGDPRLRLARTADTTDTRPGQQVTHTVTVTDSGEAAALFATVRNSIPAGAPLVSGRISQGTYDALTGIWQTGRIAAGGTATLTLTLHVPDPAAGTVMSARSEFLGSADPAPVIEHTCPDDPGSACAITRVTAP</sequence>
<evidence type="ECO:0000256" key="1">
    <source>
        <dbReference type="SAM" id="MobiDB-lite"/>
    </source>
</evidence>
<name>A0ABP9HSW0_9ACTN</name>
<reference evidence="5" key="1">
    <citation type="journal article" date="2019" name="Int. J. Syst. Evol. Microbiol.">
        <title>The Global Catalogue of Microorganisms (GCM) 10K type strain sequencing project: providing services to taxonomists for standard genome sequencing and annotation.</title>
        <authorList>
            <consortium name="The Broad Institute Genomics Platform"/>
            <consortium name="The Broad Institute Genome Sequencing Center for Infectious Disease"/>
            <person name="Wu L."/>
            <person name="Ma J."/>
        </authorList>
    </citation>
    <scope>NUCLEOTIDE SEQUENCE [LARGE SCALE GENOMIC DNA]</scope>
    <source>
        <strain evidence="5">JCM 17986</strain>
    </source>
</reference>
<feature type="compositionally biased region" description="Low complexity" evidence="1">
    <location>
        <begin position="199"/>
        <end position="212"/>
    </location>
</feature>
<keyword evidence="2" id="KW-0732">Signal</keyword>
<evidence type="ECO:0000313" key="4">
    <source>
        <dbReference type="EMBL" id="GAA4977450.1"/>
    </source>
</evidence>
<dbReference type="InterPro" id="IPR001434">
    <property type="entry name" value="OmcB-like_DUF11"/>
</dbReference>
<feature type="region of interest" description="Disordered" evidence="1">
    <location>
        <begin position="129"/>
        <end position="233"/>
    </location>
</feature>
<evidence type="ECO:0000256" key="2">
    <source>
        <dbReference type="SAM" id="SignalP"/>
    </source>
</evidence>
<gene>
    <name evidence="4" type="ORF">GCM10023205_51240</name>
</gene>
<dbReference type="NCBIfam" id="TIGR01451">
    <property type="entry name" value="B_ant_repeat"/>
    <property type="match status" value="1"/>
</dbReference>